<dbReference type="EMBL" id="JWZT01004769">
    <property type="protein sequence ID" value="KII63173.1"/>
    <property type="molecule type" value="Genomic_DNA"/>
</dbReference>
<comment type="caution">
    <text evidence="1">The sequence shown here is derived from an EMBL/GenBank/DDBJ whole genome shotgun (WGS) entry which is preliminary data.</text>
</comment>
<keyword evidence="2" id="KW-1185">Reference proteome</keyword>
<evidence type="ECO:0000313" key="1">
    <source>
        <dbReference type="EMBL" id="KII63173.1"/>
    </source>
</evidence>
<dbReference type="AlphaFoldDB" id="A0A0C2ICW3"/>
<proteinExistence type="predicted"/>
<name>A0A0C2ICW3_THEKT</name>
<gene>
    <name evidence="1" type="ORF">RF11_11658</name>
</gene>
<organism evidence="1 2">
    <name type="scientific">Thelohanellus kitauei</name>
    <name type="common">Myxosporean</name>
    <dbReference type="NCBI Taxonomy" id="669202"/>
    <lineage>
        <taxon>Eukaryota</taxon>
        <taxon>Metazoa</taxon>
        <taxon>Cnidaria</taxon>
        <taxon>Myxozoa</taxon>
        <taxon>Myxosporea</taxon>
        <taxon>Bivalvulida</taxon>
        <taxon>Platysporina</taxon>
        <taxon>Myxobolidae</taxon>
        <taxon>Thelohanellus</taxon>
    </lineage>
</organism>
<dbReference type="Proteomes" id="UP000031668">
    <property type="component" value="Unassembled WGS sequence"/>
</dbReference>
<protein>
    <submittedName>
        <fullName evidence="1">Uncharacterized protein</fullName>
    </submittedName>
</protein>
<evidence type="ECO:0000313" key="2">
    <source>
        <dbReference type="Proteomes" id="UP000031668"/>
    </source>
</evidence>
<sequence>MRSRKNRAHSWSLKRLGFCFSRLWKRKQNEITRTRTIIDDKIFLSSRAITYEWWIYFRALVDITKMWNMFTFETGELDRRVKLGSLCDKSCLTLGKNWIHLPIREYEKWNDTRWTTGKYISFQNFLSDTFLTNCMVVCFALNPGSQIQSVDVEIMEMF</sequence>
<accession>A0A0C2ICW3</accession>
<reference evidence="1 2" key="1">
    <citation type="journal article" date="2014" name="Genome Biol. Evol.">
        <title>The genome of the myxosporean Thelohanellus kitauei shows adaptations to nutrient acquisition within its fish host.</title>
        <authorList>
            <person name="Yang Y."/>
            <person name="Xiong J."/>
            <person name="Zhou Z."/>
            <person name="Huo F."/>
            <person name="Miao W."/>
            <person name="Ran C."/>
            <person name="Liu Y."/>
            <person name="Zhang J."/>
            <person name="Feng J."/>
            <person name="Wang M."/>
            <person name="Wang M."/>
            <person name="Wang L."/>
            <person name="Yao B."/>
        </authorList>
    </citation>
    <scope>NUCLEOTIDE SEQUENCE [LARGE SCALE GENOMIC DNA]</scope>
    <source>
        <strain evidence="1">Wuqing</strain>
    </source>
</reference>